<dbReference type="KEGG" id="cam:101494614"/>
<evidence type="ECO:0000259" key="3">
    <source>
        <dbReference type="Pfam" id="PF01764"/>
    </source>
</evidence>
<evidence type="ECO:0000313" key="6">
    <source>
        <dbReference type="RefSeq" id="XP_004486051.1"/>
    </source>
</evidence>
<dbReference type="PANTHER" id="PTHR45856:SF11">
    <property type="entry name" value="FUNGAL LIPASE-LIKE DOMAIN-CONTAINING PROTEIN"/>
    <property type="match status" value="1"/>
</dbReference>
<evidence type="ECO:0000313" key="5">
    <source>
        <dbReference type="RefSeq" id="XP_004486050.1"/>
    </source>
</evidence>
<feature type="signal peptide" evidence="2">
    <location>
        <begin position="1"/>
        <end position="21"/>
    </location>
</feature>
<gene>
    <name evidence="5 6 7" type="primary">LOC101494614</name>
</gene>
<dbReference type="Gene3D" id="3.40.50.1820">
    <property type="entry name" value="alpha/beta hydrolase"/>
    <property type="match status" value="1"/>
</dbReference>
<dbReference type="eggNOG" id="KOG4569">
    <property type="taxonomic scope" value="Eukaryota"/>
</dbReference>
<dbReference type="PANTHER" id="PTHR45856">
    <property type="entry name" value="ALPHA/BETA-HYDROLASES SUPERFAMILY PROTEIN"/>
    <property type="match status" value="1"/>
</dbReference>
<evidence type="ECO:0000313" key="7">
    <source>
        <dbReference type="RefSeq" id="XP_027186500.1"/>
    </source>
</evidence>
<sequence>MGKTWCFILVTSLCLFAFSDGRELKARHTSKLAQYNHTLATILVEYASAVYLSDLTQLFTWTCSRCGDLTKGFEIIELVVDVEHCLQAFVGVADDPHAIIIAFRGTNEHSLQNWIEDLYWKQHEINYPDMDDAMVHRGFYMAYHNTTIRPAVLEAVERAKKFYGDIKIIATGHSMGGAMAAFCGLDLTVNQQEKNVQVMTFGQPRIGNAVFASLYSKLVPNTIRVTHEHDIVPHLPPYYYYLPQKTYQHFPREVWLYNIGLGSLVYTVEKICDGSGEDPTCSRSVSGNSIIDHMVYYGVDMGSDEPGICRIVMDSYVMSTSIRDLRGNFILSRDPATPLLKLSREFDNQEKTIDVD</sequence>
<reference evidence="4" key="1">
    <citation type="journal article" date="2013" name="Nat. Biotechnol.">
        <title>Draft genome sequence of chickpea (Cicer arietinum) provides a resource for trait improvement.</title>
        <authorList>
            <person name="Varshney R.K."/>
            <person name="Song C."/>
            <person name="Saxena R.K."/>
            <person name="Azam S."/>
            <person name="Yu S."/>
            <person name="Sharpe A.G."/>
            <person name="Cannon S."/>
            <person name="Baek J."/>
            <person name="Rosen B.D."/>
            <person name="Tar'an B."/>
            <person name="Millan T."/>
            <person name="Zhang X."/>
            <person name="Ramsay L.D."/>
            <person name="Iwata A."/>
            <person name="Wang Y."/>
            <person name="Nelson W."/>
            <person name="Farmer A.D."/>
            <person name="Gaur P.M."/>
            <person name="Soderlund C."/>
            <person name="Penmetsa R.V."/>
            <person name="Xu C."/>
            <person name="Bharti A.K."/>
            <person name="He W."/>
            <person name="Winter P."/>
            <person name="Zhao S."/>
            <person name="Hane J.K."/>
            <person name="Carrasquilla-Garcia N."/>
            <person name="Condie J.A."/>
            <person name="Upadhyaya H.D."/>
            <person name="Luo M.C."/>
            <person name="Thudi M."/>
            <person name="Gowda C.L."/>
            <person name="Singh N.P."/>
            <person name="Lichtenzveig J."/>
            <person name="Gali K.K."/>
            <person name="Rubio J."/>
            <person name="Nadarajan N."/>
            <person name="Dolezel J."/>
            <person name="Bansal K.C."/>
            <person name="Xu X."/>
            <person name="Edwards D."/>
            <person name="Zhang G."/>
            <person name="Kahl G."/>
            <person name="Gil J."/>
            <person name="Singh K.B."/>
            <person name="Datta S.K."/>
            <person name="Jackson S.A."/>
            <person name="Wang J."/>
            <person name="Cook D.R."/>
        </authorList>
    </citation>
    <scope>NUCLEOTIDE SEQUENCE [LARGE SCALE GENOMIC DNA]</scope>
    <source>
        <strain evidence="4">cv. CDC Frontier</strain>
    </source>
</reference>
<dbReference type="Pfam" id="PF01764">
    <property type="entry name" value="Lipase_3"/>
    <property type="match status" value="1"/>
</dbReference>
<keyword evidence="2" id="KW-0732">Signal</keyword>
<name>A0A1S2XA43_CICAR</name>
<dbReference type="RefSeq" id="XP_004486050.1">
    <property type="nucleotide sequence ID" value="XM_004485993.3"/>
</dbReference>
<organism evidence="6">
    <name type="scientific">Cicer arietinum</name>
    <name type="common">Chickpea</name>
    <name type="synonym">Garbanzo</name>
    <dbReference type="NCBI Taxonomy" id="3827"/>
    <lineage>
        <taxon>Eukaryota</taxon>
        <taxon>Viridiplantae</taxon>
        <taxon>Streptophyta</taxon>
        <taxon>Embryophyta</taxon>
        <taxon>Tracheophyta</taxon>
        <taxon>Spermatophyta</taxon>
        <taxon>Magnoliopsida</taxon>
        <taxon>eudicotyledons</taxon>
        <taxon>Gunneridae</taxon>
        <taxon>Pentapetalae</taxon>
        <taxon>rosids</taxon>
        <taxon>fabids</taxon>
        <taxon>Fabales</taxon>
        <taxon>Fabaceae</taxon>
        <taxon>Papilionoideae</taxon>
        <taxon>50 kb inversion clade</taxon>
        <taxon>NPAAA clade</taxon>
        <taxon>Hologalegina</taxon>
        <taxon>IRL clade</taxon>
        <taxon>Cicereae</taxon>
        <taxon>Cicer</taxon>
    </lineage>
</organism>
<dbReference type="CDD" id="cd00519">
    <property type="entry name" value="Lipase_3"/>
    <property type="match status" value="1"/>
</dbReference>
<dbReference type="AlphaFoldDB" id="A0A1S2XA43"/>
<dbReference type="PaxDb" id="3827-XP_004486050.1"/>
<evidence type="ECO:0000313" key="4">
    <source>
        <dbReference type="Proteomes" id="UP000087171"/>
    </source>
</evidence>
<keyword evidence="4" id="KW-1185">Reference proteome</keyword>
<accession>A0A1S2XA43</accession>
<dbReference type="InterPro" id="IPR051218">
    <property type="entry name" value="Sec_MonoDiacylglyc_Lipase"/>
</dbReference>
<protein>
    <submittedName>
        <fullName evidence="5 6">Lipase-like</fullName>
    </submittedName>
</protein>
<dbReference type="RefSeq" id="XP_027186500.1">
    <property type="nucleotide sequence ID" value="XM_027330699.1"/>
</dbReference>
<proteinExistence type="predicted"/>
<evidence type="ECO:0000256" key="1">
    <source>
        <dbReference type="ARBA" id="ARBA00022801"/>
    </source>
</evidence>
<keyword evidence="1" id="KW-0378">Hydrolase</keyword>
<dbReference type="RefSeq" id="XP_073220933.1">
    <property type="nucleotide sequence ID" value="XM_073364832.1"/>
</dbReference>
<feature type="domain" description="Fungal lipase-type" evidence="3">
    <location>
        <begin position="100"/>
        <end position="238"/>
    </location>
</feature>
<dbReference type="InterPro" id="IPR029058">
    <property type="entry name" value="AB_hydrolase_fold"/>
</dbReference>
<reference evidence="5 6" key="2">
    <citation type="submission" date="2023-09" db="UniProtKB">
        <authorList>
            <consortium name="RefSeq"/>
        </authorList>
    </citation>
    <scope>IDENTIFICATION</scope>
    <source>
        <tissue evidence="5 6">Etiolated seedlings</tissue>
    </source>
</reference>
<dbReference type="Proteomes" id="UP000087171">
    <property type="component" value="Chromosome Ca1"/>
</dbReference>
<dbReference type="SUPFAM" id="SSF53474">
    <property type="entry name" value="alpha/beta-Hydrolases"/>
    <property type="match status" value="1"/>
</dbReference>
<dbReference type="GO" id="GO:0016787">
    <property type="term" value="F:hydrolase activity"/>
    <property type="evidence" value="ECO:0007669"/>
    <property type="project" value="UniProtKB-KW"/>
</dbReference>
<dbReference type="GO" id="GO:0006629">
    <property type="term" value="P:lipid metabolic process"/>
    <property type="evidence" value="ECO:0007669"/>
    <property type="project" value="InterPro"/>
</dbReference>
<dbReference type="InterPro" id="IPR002921">
    <property type="entry name" value="Fungal_lipase-type"/>
</dbReference>
<dbReference type="OrthoDB" id="426718at2759"/>
<dbReference type="GeneID" id="101494614"/>
<feature type="chain" id="PRO_5010813540" evidence="2">
    <location>
        <begin position="22"/>
        <end position="356"/>
    </location>
</feature>
<evidence type="ECO:0000256" key="2">
    <source>
        <dbReference type="SAM" id="SignalP"/>
    </source>
</evidence>
<dbReference type="RefSeq" id="XP_004486051.1">
    <property type="nucleotide sequence ID" value="XM_004485994.3"/>
</dbReference>